<organism evidence="2 3">
    <name type="scientific">Triparma laevis f. inornata</name>
    <dbReference type="NCBI Taxonomy" id="1714386"/>
    <lineage>
        <taxon>Eukaryota</taxon>
        <taxon>Sar</taxon>
        <taxon>Stramenopiles</taxon>
        <taxon>Ochrophyta</taxon>
        <taxon>Bolidophyceae</taxon>
        <taxon>Parmales</taxon>
        <taxon>Triparmaceae</taxon>
        <taxon>Triparma</taxon>
    </lineage>
</organism>
<gene>
    <name evidence="2" type="ORF">TL16_g09188</name>
</gene>
<dbReference type="Proteomes" id="UP001162640">
    <property type="component" value="Unassembled WGS sequence"/>
</dbReference>
<evidence type="ECO:0000256" key="1">
    <source>
        <dbReference type="SAM" id="MobiDB-lite"/>
    </source>
</evidence>
<evidence type="ECO:0000313" key="3">
    <source>
        <dbReference type="Proteomes" id="UP001162640"/>
    </source>
</evidence>
<dbReference type="AlphaFoldDB" id="A0A9W7B1P7"/>
<evidence type="ECO:0000313" key="2">
    <source>
        <dbReference type="EMBL" id="GMH82226.1"/>
    </source>
</evidence>
<proteinExistence type="predicted"/>
<feature type="region of interest" description="Disordered" evidence="1">
    <location>
        <begin position="1"/>
        <end position="27"/>
    </location>
</feature>
<sequence length="201" mass="23391">MPAPPSPPLLPTMLHGGSHISSSKRQRKVEAYNPPDYHWQGFGRQSSKPQWYDANKGRKPIDLWEGDACGAPRIVPKRLGKKAPYNHSNDERLYRPVVPLSLKQLTTLIPAKPDDRQLISRGNTKRELHTNAYVEYGTEIKYQRYTEMSKESKAIYKRNYEKSIYTDMKEMIYQEQQFQPLPYSRTRSDFKVGQPGYRKGE</sequence>
<comment type="caution">
    <text evidence="2">The sequence shown here is derived from an EMBL/GenBank/DDBJ whole genome shotgun (WGS) entry which is preliminary data.</text>
</comment>
<name>A0A9W7B1P7_9STRA</name>
<dbReference type="EMBL" id="BLQM01000310">
    <property type="protein sequence ID" value="GMH82226.1"/>
    <property type="molecule type" value="Genomic_DNA"/>
</dbReference>
<feature type="compositionally biased region" description="Pro residues" evidence="1">
    <location>
        <begin position="1"/>
        <end position="10"/>
    </location>
</feature>
<accession>A0A9W7B1P7</accession>
<protein>
    <submittedName>
        <fullName evidence="2">Uncharacterized protein</fullName>
    </submittedName>
</protein>
<reference evidence="3" key="1">
    <citation type="journal article" date="2023" name="Commun. Biol.">
        <title>Genome analysis of Parmales, the sister group of diatoms, reveals the evolutionary specialization of diatoms from phago-mixotrophs to photoautotrophs.</title>
        <authorList>
            <person name="Ban H."/>
            <person name="Sato S."/>
            <person name="Yoshikawa S."/>
            <person name="Yamada K."/>
            <person name="Nakamura Y."/>
            <person name="Ichinomiya M."/>
            <person name="Sato N."/>
            <person name="Blanc-Mathieu R."/>
            <person name="Endo H."/>
            <person name="Kuwata A."/>
            <person name="Ogata H."/>
        </authorList>
    </citation>
    <scope>NUCLEOTIDE SEQUENCE [LARGE SCALE GENOMIC DNA]</scope>
</reference>